<dbReference type="InterPro" id="IPR015943">
    <property type="entry name" value="WD40/YVTN_repeat-like_dom_sf"/>
</dbReference>
<gene>
    <name evidence="3" type="ORF">J3U88_04110</name>
</gene>
<evidence type="ECO:0000256" key="1">
    <source>
        <dbReference type="SAM" id="SignalP"/>
    </source>
</evidence>
<dbReference type="SMART" id="SM00564">
    <property type="entry name" value="PQQ"/>
    <property type="match status" value="5"/>
</dbReference>
<evidence type="ECO:0000259" key="2">
    <source>
        <dbReference type="Pfam" id="PF13360"/>
    </source>
</evidence>
<dbReference type="SUPFAM" id="SSF50998">
    <property type="entry name" value="Quinoprotein alcohol dehydrogenase-like"/>
    <property type="match status" value="1"/>
</dbReference>
<dbReference type="AlphaFoldDB" id="A0A8J7Q382"/>
<dbReference type="PANTHER" id="PTHR34512:SF30">
    <property type="entry name" value="OUTER MEMBRANE PROTEIN ASSEMBLY FACTOR BAMB"/>
    <property type="match status" value="1"/>
</dbReference>
<accession>A0A8J7Q382</accession>
<keyword evidence="1" id="KW-0732">Signal</keyword>
<feature type="signal peptide" evidence="1">
    <location>
        <begin position="1"/>
        <end position="19"/>
    </location>
</feature>
<evidence type="ECO:0000313" key="3">
    <source>
        <dbReference type="EMBL" id="MBO1317634.1"/>
    </source>
</evidence>
<dbReference type="Proteomes" id="UP000664417">
    <property type="component" value="Unassembled WGS sequence"/>
</dbReference>
<dbReference type="InterPro" id="IPR018391">
    <property type="entry name" value="PQQ_b-propeller_rpt"/>
</dbReference>
<protein>
    <submittedName>
        <fullName evidence="3">PQQ-binding-like beta-propeller repeat protein</fullName>
    </submittedName>
</protein>
<dbReference type="EMBL" id="JAFREP010000003">
    <property type="protein sequence ID" value="MBO1317634.1"/>
    <property type="molecule type" value="Genomic_DNA"/>
</dbReference>
<dbReference type="Pfam" id="PF13360">
    <property type="entry name" value="PQQ_2"/>
    <property type="match status" value="1"/>
</dbReference>
<organism evidence="3 4">
    <name type="scientific">Acanthopleuribacter pedis</name>
    <dbReference type="NCBI Taxonomy" id="442870"/>
    <lineage>
        <taxon>Bacteria</taxon>
        <taxon>Pseudomonadati</taxon>
        <taxon>Acidobacteriota</taxon>
        <taxon>Holophagae</taxon>
        <taxon>Acanthopleuribacterales</taxon>
        <taxon>Acanthopleuribacteraceae</taxon>
        <taxon>Acanthopleuribacter</taxon>
    </lineage>
</organism>
<reference evidence="3" key="1">
    <citation type="submission" date="2021-03" db="EMBL/GenBank/DDBJ databases">
        <authorList>
            <person name="Wang G."/>
        </authorList>
    </citation>
    <scope>NUCLEOTIDE SEQUENCE</scope>
    <source>
        <strain evidence="3">KCTC 12899</strain>
    </source>
</reference>
<name>A0A8J7Q382_9BACT</name>
<sequence length="471" mass="51694">MKKVIVSILVFALLTTVQAADWTLWGGSMDRNMVNDKEKNMPTKLDPKDNPQLLWVAQLGSQSYGNPVIADGRVFVGTNNQAERHPDIKGDKGNIMAFSEKDGTFLWQMVHDKLKAGRVNDWPLQGVCSTPQVVGNRLYYVNNRCELICADVEGLANGNQGVQNETYKGEKHGDIIWAYDMMEELGVFPHNLATSSPLVKDGLVFLLTGNGVDEGHLNLPSPLSPAFIAVNAETGELVWEFGEIEQVLHGQWSSPAYGEIGGKGQVVFPGGDGWVYALEPKTGKLIWKFDCNPKDSKWELGGTGTRNNLISTPVFYKGHVYIGVGQDPEHGSGIGHFYKIDASGKGDITKTGAKWHYGNKDFGRTMSTVSIKDDLVYVSELDGILHVLDEKTGKPVWKHDLFAAVWGSTMLVDGKVYIGDEDGDIAILKHGKEEKVLGEFNLGSAVYTTPSPANGVLYIASRNKLFAFKMK</sequence>
<comment type="caution">
    <text evidence="3">The sequence shown here is derived from an EMBL/GenBank/DDBJ whole genome shotgun (WGS) entry which is preliminary data.</text>
</comment>
<feature type="domain" description="Pyrrolo-quinoline quinone repeat" evidence="2">
    <location>
        <begin position="92"/>
        <end position="398"/>
    </location>
</feature>
<dbReference type="RefSeq" id="WP_207856992.1">
    <property type="nucleotide sequence ID" value="NZ_JAFREP010000003.1"/>
</dbReference>
<dbReference type="InterPro" id="IPR002372">
    <property type="entry name" value="PQQ_rpt_dom"/>
</dbReference>
<dbReference type="InterPro" id="IPR011047">
    <property type="entry name" value="Quinoprotein_ADH-like_sf"/>
</dbReference>
<evidence type="ECO:0000313" key="4">
    <source>
        <dbReference type="Proteomes" id="UP000664417"/>
    </source>
</evidence>
<dbReference type="Gene3D" id="2.130.10.10">
    <property type="entry name" value="YVTN repeat-like/Quinoprotein amine dehydrogenase"/>
    <property type="match status" value="2"/>
</dbReference>
<feature type="chain" id="PRO_5035227008" evidence="1">
    <location>
        <begin position="20"/>
        <end position="471"/>
    </location>
</feature>
<keyword evidence="4" id="KW-1185">Reference proteome</keyword>
<dbReference type="PANTHER" id="PTHR34512">
    <property type="entry name" value="CELL SURFACE PROTEIN"/>
    <property type="match status" value="1"/>
</dbReference>
<proteinExistence type="predicted"/>